<gene>
    <name evidence="1" type="ORF">BDN72DRAFT_850573</name>
</gene>
<dbReference type="EMBL" id="ML208787">
    <property type="protein sequence ID" value="TFK60361.1"/>
    <property type="molecule type" value="Genomic_DNA"/>
</dbReference>
<reference evidence="1 2" key="1">
    <citation type="journal article" date="2019" name="Nat. Ecol. Evol.">
        <title>Megaphylogeny resolves global patterns of mushroom evolution.</title>
        <authorList>
            <person name="Varga T."/>
            <person name="Krizsan K."/>
            <person name="Foldi C."/>
            <person name="Dima B."/>
            <person name="Sanchez-Garcia M."/>
            <person name="Sanchez-Ramirez S."/>
            <person name="Szollosi G.J."/>
            <person name="Szarkandi J.G."/>
            <person name="Papp V."/>
            <person name="Albert L."/>
            <person name="Andreopoulos W."/>
            <person name="Angelini C."/>
            <person name="Antonin V."/>
            <person name="Barry K.W."/>
            <person name="Bougher N.L."/>
            <person name="Buchanan P."/>
            <person name="Buyck B."/>
            <person name="Bense V."/>
            <person name="Catcheside P."/>
            <person name="Chovatia M."/>
            <person name="Cooper J."/>
            <person name="Damon W."/>
            <person name="Desjardin D."/>
            <person name="Finy P."/>
            <person name="Geml J."/>
            <person name="Haridas S."/>
            <person name="Hughes K."/>
            <person name="Justo A."/>
            <person name="Karasinski D."/>
            <person name="Kautmanova I."/>
            <person name="Kiss B."/>
            <person name="Kocsube S."/>
            <person name="Kotiranta H."/>
            <person name="LaButti K.M."/>
            <person name="Lechner B.E."/>
            <person name="Liimatainen K."/>
            <person name="Lipzen A."/>
            <person name="Lukacs Z."/>
            <person name="Mihaltcheva S."/>
            <person name="Morgado L.N."/>
            <person name="Niskanen T."/>
            <person name="Noordeloos M.E."/>
            <person name="Ohm R.A."/>
            <person name="Ortiz-Santana B."/>
            <person name="Ovrebo C."/>
            <person name="Racz N."/>
            <person name="Riley R."/>
            <person name="Savchenko A."/>
            <person name="Shiryaev A."/>
            <person name="Soop K."/>
            <person name="Spirin V."/>
            <person name="Szebenyi C."/>
            <person name="Tomsovsky M."/>
            <person name="Tulloss R.E."/>
            <person name="Uehling J."/>
            <person name="Grigoriev I.V."/>
            <person name="Vagvolgyi C."/>
            <person name="Papp T."/>
            <person name="Martin F.M."/>
            <person name="Miettinen O."/>
            <person name="Hibbett D.S."/>
            <person name="Nagy L.G."/>
        </authorList>
    </citation>
    <scope>NUCLEOTIDE SEQUENCE [LARGE SCALE GENOMIC DNA]</scope>
    <source>
        <strain evidence="1 2">NL-1719</strain>
    </source>
</reference>
<dbReference type="Proteomes" id="UP000308600">
    <property type="component" value="Unassembled WGS sequence"/>
</dbReference>
<evidence type="ECO:0000313" key="2">
    <source>
        <dbReference type="Proteomes" id="UP000308600"/>
    </source>
</evidence>
<evidence type="ECO:0000313" key="1">
    <source>
        <dbReference type="EMBL" id="TFK60361.1"/>
    </source>
</evidence>
<keyword evidence="2" id="KW-1185">Reference proteome</keyword>
<organism evidence="1 2">
    <name type="scientific">Pluteus cervinus</name>
    <dbReference type="NCBI Taxonomy" id="181527"/>
    <lineage>
        <taxon>Eukaryota</taxon>
        <taxon>Fungi</taxon>
        <taxon>Dikarya</taxon>
        <taxon>Basidiomycota</taxon>
        <taxon>Agaricomycotina</taxon>
        <taxon>Agaricomycetes</taxon>
        <taxon>Agaricomycetidae</taxon>
        <taxon>Agaricales</taxon>
        <taxon>Pluteineae</taxon>
        <taxon>Pluteaceae</taxon>
        <taxon>Pluteus</taxon>
    </lineage>
</organism>
<sequence length="261" mass="29913">MALNPTDPTFPPEIEYLIFTSAVERRDLRPFPINLVLVAKRVHQWLIPIIYRTISLNAGQEYPIRWNPETLEKYGKHVRHLFVWTPSPKFNGRSLALPLSLCPNITNLIWWAPTHKAEVKAMSHLPLTYLSIELNNVKQTPEIIKTFSRITHLDNIGTFTDNIIILDHFTALTHISYLRGHPAKIPLFFERVPKLQVLIYHTCKLHLARPMVGDFQPENDDVRLVQMTRGIGGGFEDLLADLIDGQGMWGLAEAAVETRKN</sequence>
<accession>A0ACD3A3Y3</accession>
<proteinExistence type="predicted"/>
<protein>
    <submittedName>
        <fullName evidence="1">Uncharacterized protein</fullName>
    </submittedName>
</protein>
<name>A0ACD3A3Y3_9AGAR</name>